<keyword evidence="2" id="KW-1185">Reference proteome</keyword>
<dbReference type="SUPFAM" id="SSF53254">
    <property type="entry name" value="Phosphoglycerate mutase-like"/>
    <property type="match status" value="1"/>
</dbReference>
<gene>
    <name evidence="1" type="ORF">P691DRAFT_800331</name>
</gene>
<dbReference type="CDD" id="cd07067">
    <property type="entry name" value="HP_PGM_like"/>
    <property type="match status" value="1"/>
</dbReference>
<dbReference type="PANTHER" id="PTHR48100">
    <property type="entry name" value="BROAD-SPECIFICITY PHOSPHATASE YOR283W-RELATED"/>
    <property type="match status" value="1"/>
</dbReference>
<organism evidence="1 2">
    <name type="scientific">Macrolepiota fuliginosa MF-IS2</name>
    <dbReference type="NCBI Taxonomy" id="1400762"/>
    <lineage>
        <taxon>Eukaryota</taxon>
        <taxon>Fungi</taxon>
        <taxon>Dikarya</taxon>
        <taxon>Basidiomycota</taxon>
        <taxon>Agaricomycotina</taxon>
        <taxon>Agaricomycetes</taxon>
        <taxon>Agaricomycetidae</taxon>
        <taxon>Agaricales</taxon>
        <taxon>Agaricineae</taxon>
        <taxon>Agaricaceae</taxon>
        <taxon>Macrolepiota</taxon>
    </lineage>
</organism>
<dbReference type="Proteomes" id="UP000807342">
    <property type="component" value="Unassembled WGS sequence"/>
</dbReference>
<sequence>MTVSPMNEPVPHRKYESILGFFAQDDQAQDDPIPPRLGLIDDSPQRWSNLKQKLRELNEGAKPGESFKLFFFWRHGQSYHNVGKDKYGLQQWRKYWGRINGDDEITWGPDSDLTPAGVIQALLIKHEWEKEQAFGIPVPDKIYTSPLTRALRTCDIAFDWLAKDEVKGPVFVVENCREENGIYTYDKRHSRTHIAKTFPRFHIEGGFSEEDELWLPDTRETKEAMAARARAVLDMIFNEAPAATYVCCTVHGGLINAFLSVLGRPKRSLPTGG</sequence>
<dbReference type="AlphaFoldDB" id="A0A9P5XD14"/>
<comment type="caution">
    <text evidence="1">The sequence shown here is derived from an EMBL/GenBank/DDBJ whole genome shotgun (WGS) entry which is preliminary data.</text>
</comment>
<evidence type="ECO:0000313" key="2">
    <source>
        <dbReference type="Proteomes" id="UP000807342"/>
    </source>
</evidence>
<dbReference type="EMBL" id="MU151151">
    <property type="protein sequence ID" value="KAF9448759.1"/>
    <property type="molecule type" value="Genomic_DNA"/>
</dbReference>
<dbReference type="InterPro" id="IPR013078">
    <property type="entry name" value="His_Pase_superF_clade-1"/>
</dbReference>
<accession>A0A9P5XD14</accession>
<dbReference type="PANTHER" id="PTHR48100:SF1">
    <property type="entry name" value="HISTIDINE PHOSPHATASE FAMILY PROTEIN-RELATED"/>
    <property type="match status" value="1"/>
</dbReference>
<dbReference type="InterPro" id="IPR029033">
    <property type="entry name" value="His_PPase_superfam"/>
</dbReference>
<dbReference type="SMART" id="SM00855">
    <property type="entry name" value="PGAM"/>
    <property type="match status" value="1"/>
</dbReference>
<dbReference type="GO" id="GO:0016791">
    <property type="term" value="F:phosphatase activity"/>
    <property type="evidence" value="ECO:0007669"/>
    <property type="project" value="TreeGrafter"/>
</dbReference>
<proteinExistence type="predicted"/>
<evidence type="ECO:0000313" key="1">
    <source>
        <dbReference type="EMBL" id="KAF9448759.1"/>
    </source>
</evidence>
<dbReference type="Gene3D" id="3.40.50.1240">
    <property type="entry name" value="Phosphoglycerate mutase-like"/>
    <property type="match status" value="1"/>
</dbReference>
<name>A0A9P5XD14_9AGAR</name>
<dbReference type="Pfam" id="PF00300">
    <property type="entry name" value="His_Phos_1"/>
    <property type="match status" value="1"/>
</dbReference>
<dbReference type="GO" id="GO:0005737">
    <property type="term" value="C:cytoplasm"/>
    <property type="evidence" value="ECO:0007669"/>
    <property type="project" value="TreeGrafter"/>
</dbReference>
<protein>
    <submittedName>
        <fullName evidence="1">Phosphoglycerate mutase</fullName>
    </submittedName>
</protein>
<dbReference type="InterPro" id="IPR050275">
    <property type="entry name" value="PGM_Phosphatase"/>
</dbReference>
<dbReference type="OrthoDB" id="496981at2759"/>
<reference evidence="1" key="1">
    <citation type="submission" date="2020-11" db="EMBL/GenBank/DDBJ databases">
        <authorList>
            <consortium name="DOE Joint Genome Institute"/>
            <person name="Ahrendt S."/>
            <person name="Riley R."/>
            <person name="Andreopoulos W."/>
            <person name="Labutti K."/>
            <person name="Pangilinan J."/>
            <person name="Ruiz-Duenas F.J."/>
            <person name="Barrasa J.M."/>
            <person name="Sanchez-Garcia M."/>
            <person name="Camarero S."/>
            <person name="Miyauchi S."/>
            <person name="Serrano A."/>
            <person name="Linde D."/>
            <person name="Babiker R."/>
            <person name="Drula E."/>
            <person name="Ayuso-Fernandez I."/>
            <person name="Pacheco R."/>
            <person name="Padilla G."/>
            <person name="Ferreira P."/>
            <person name="Barriuso J."/>
            <person name="Kellner H."/>
            <person name="Castanera R."/>
            <person name="Alfaro M."/>
            <person name="Ramirez L."/>
            <person name="Pisabarro A.G."/>
            <person name="Kuo A."/>
            <person name="Tritt A."/>
            <person name="Lipzen A."/>
            <person name="He G."/>
            <person name="Yan M."/>
            <person name="Ng V."/>
            <person name="Cullen D."/>
            <person name="Martin F."/>
            <person name="Rosso M.-N."/>
            <person name="Henrissat B."/>
            <person name="Hibbett D."/>
            <person name="Martinez A.T."/>
            <person name="Grigoriev I.V."/>
        </authorList>
    </citation>
    <scope>NUCLEOTIDE SEQUENCE</scope>
    <source>
        <strain evidence="1">MF-IS2</strain>
    </source>
</reference>